<dbReference type="OrthoDB" id="9766267at2"/>
<dbReference type="InterPro" id="IPR031312">
    <property type="entry name" value="Na/sul_symport_CS"/>
</dbReference>
<dbReference type="InterPro" id="IPR001898">
    <property type="entry name" value="SLC13A/DASS"/>
</dbReference>
<evidence type="ECO:0000256" key="6">
    <source>
        <dbReference type="SAM" id="Phobius"/>
    </source>
</evidence>
<dbReference type="CDD" id="cd01115">
    <property type="entry name" value="SLC13_permease"/>
    <property type="match status" value="1"/>
</dbReference>
<evidence type="ECO:0000256" key="1">
    <source>
        <dbReference type="ARBA" id="ARBA00004141"/>
    </source>
</evidence>
<evidence type="ECO:0000256" key="3">
    <source>
        <dbReference type="ARBA" id="ARBA00022692"/>
    </source>
</evidence>
<evidence type="ECO:0000256" key="2">
    <source>
        <dbReference type="ARBA" id="ARBA00022448"/>
    </source>
</evidence>
<dbReference type="PANTHER" id="PTHR10283">
    <property type="entry name" value="SOLUTE CARRIER FAMILY 13 MEMBER"/>
    <property type="match status" value="1"/>
</dbReference>
<dbReference type="EMBL" id="VIKS01000010">
    <property type="protein sequence ID" value="TQV86512.1"/>
    <property type="molecule type" value="Genomic_DNA"/>
</dbReference>
<dbReference type="Pfam" id="PF03600">
    <property type="entry name" value="CitMHS"/>
    <property type="match status" value="1"/>
</dbReference>
<feature type="transmembrane region" description="Helical" evidence="6">
    <location>
        <begin position="133"/>
        <end position="153"/>
    </location>
</feature>
<name>A0A545UAL7_9GAMM</name>
<sequence>MKKLKSTLLWLTPVISLTLALILHYSGFEPPLIIVASTTLLCAVWWIFEPIPIPVTSLIPLAVFPMTGVLTPSQVAQAYGHHLILLLLGGFILSQSMAYSGAHRRIALIMVNLFGGASPRRLVMGFMAASALLSMWISNTATTLMLLPVALATMENVKDKQLTTVLLLGIAYAASVGGIGTPIGTPPNALFLSTYQETTGQSLGFLSWMKWALPLVIIFIPLMMLWITRNITTKETIEIPQTGKWTTIEKRVMWVFAVTALLWITRQEPFGGWRELTGLIGANDASVAMLACIALFVIPDGKEGRLLDWKAANEIPWGVLLLFAGGICIAKAFGASGLSELIGNQLAGVTALPIILLIAAVAITVTFMTEMTSNTATTALLMPILASAALSAQINPALLMLPAAMSASCAFMLPVATAPNAIVYGSEKVPIQQMVKNGFALNLLGTLLITGVCYLLI</sequence>
<keyword evidence="3 6" id="KW-0812">Transmembrane</keyword>
<dbReference type="GO" id="GO:0015141">
    <property type="term" value="F:succinate transmembrane transporter activity"/>
    <property type="evidence" value="ECO:0007669"/>
    <property type="project" value="UniProtKB-ARBA"/>
</dbReference>
<evidence type="ECO:0000259" key="7">
    <source>
        <dbReference type="Pfam" id="PF03600"/>
    </source>
</evidence>
<keyword evidence="9" id="KW-1185">Reference proteome</keyword>
<feature type="transmembrane region" description="Helical" evidence="6">
    <location>
        <begin position="165"/>
        <end position="185"/>
    </location>
</feature>
<dbReference type="Proteomes" id="UP000315439">
    <property type="component" value="Unassembled WGS sequence"/>
</dbReference>
<keyword evidence="2" id="KW-0813">Transport</keyword>
<reference evidence="8 9" key="1">
    <citation type="submission" date="2019-07" db="EMBL/GenBank/DDBJ databases">
        <title>Draft genome for Aliikangiella sp. M105.</title>
        <authorList>
            <person name="Wang G."/>
        </authorList>
    </citation>
    <scope>NUCLEOTIDE SEQUENCE [LARGE SCALE GENOMIC DNA]</scope>
    <source>
        <strain evidence="8 9">M105</strain>
    </source>
</reference>
<feature type="transmembrane region" description="Helical" evidence="6">
    <location>
        <begin position="404"/>
        <end position="426"/>
    </location>
</feature>
<dbReference type="AlphaFoldDB" id="A0A545UAL7"/>
<dbReference type="PANTHER" id="PTHR10283:SF82">
    <property type="entry name" value="SOLUTE CARRIER FAMILY 13 MEMBER 2"/>
    <property type="match status" value="1"/>
</dbReference>
<keyword evidence="4 6" id="KW-1133">Transmembrane helix</keyword>
<protein>
    <submittedName>
        <fullName evidence="8">SLC13/DASS family transporter</fullName>
    </submittedName>
</protein>
<feature type="transmembrane region" description="Helical" evidence="6">
    <location>
        <begin position="205"/>
        <end position="227"/>
    </location>
</feature>
<feature type="domain" description="Citrate transporter-like" evidence="7">
    <location>
        <begin position="44"/>
        <end position="400"/>
    </location>
</feature>
<feature type="transmembrane region" description="Helical" evidence="6">
    <location>
        <begin position="319"/>
        <end position="339"/>
    </location>
</feature>
<evidence type="ECO:0000313" key="8">
    <source>
        <dbReference type="EMBL" id="TQV86512.1"/>
    </source>
</evidence>
<feature type="transmembrane region" description="Helical" evidence="6">
    <location>
        <begin position="276"/>
        <end position="298"/>
    </location>
</feature>
<feature type="transmembrane region" description="Helical" evidence="6">
    <location>
        <begin position="79"/>
        <end position="99"/>
    </location>
</feature>
<dbReference type="GO" id="GO:0005886">
    <property type="term" value="C:plasma membrane"/>
    <property type="evidence" value="ECO:0007669"/>
    <property type="project" value="TreeGrafter"/>
</dbReference>
<evidence type="ECO:0000313" key="9">
    <source>
        <dbReference type="Proteomes" id="UP000315439"/>
    </source>
</evidence>
<gene>
    <name evidence="8" type="ORF">FLL46_16510</name>
</gene>
<accession>A0A545UAL7</accession>
<dbReference type="NCBIfam" id="TIGR00785">
    <property type="entry name" value="dass"/>
    <property type="match status" value="1"/>
</dbReference>
<dbReference type="RefSeq" id="WP_142932435.1">
    <property type="nucleotide sequence ID" value="NZ_ML660166.1"/>
</dbReference>
<feature type="transmembrane region" description="Helical" evidence="6">
    <location>
        <begin position="345"/>
        <end position="367"/>
    </location>
</feature>
<organism evidence="8 9">
    <name type="scientific">Aliikangiella coralliicola</name>
    <dbReference type="NCBI Taxonomy" id="2592383"/>
    <lineage>
        <taxon>Bacteria</taxon>
        <taxon>Pseudomonadati</taxon>
        <taxon>Pseudomonadota</taxon>
        <taxon>Gammaproteobacteria</taxon>
        <taxon>Oceanospirillales</taxon>
        <taxon>Pleioneaceae</taxon>
        <taxon>Aliikangiella</taxon>
    </lineage>
</organism>
<keyword evidence="5 6" id="KW-0472">Membrane</keyword>
<comment type="caution">
    <text evidence="8">The sequence shown here is derived from an EMBL/GenBank/DDBJ whole genome shotgun (WGS) entry which is preliminary data.</text>
</comment>
<feature type="transmembrane region" description="Helical" evidence="6">
    <location>
        <begin position="7"/>
        <end position="25"/>
    </location>
</feature>
<feature type="transmembrane region" description="Helical" evidence="6">
    <location>
        <begin position="438"/>
        <end position="456"/>
    </location>
</feature>
<dbReference type="InterPro" id="IPR004680">
    <property type="entry name" value="Cit_transptr-like_dom"/>
</dbReference>
<comment type="subcellular location">
    <subcellularLocation>
        <location evidence="1">Membrane</location>
        <topology evidence="1">Multi-pass membrane protein</topology>
    </subcellularLocation>
</comment>
<dbReference type="PROSITE" id="PS01271">
    <property type="entry name" value="NA_SULFATE"/>
    <property type="match status" value="1"/>
</dbReference>
<evidence type="ECO:0000256" key="5">
    <source>
        <dbReference type="ARBA" id="ARBA00023136"/>
    </source>
</evidence>
<proteinExistence type="predicted"/>
<evidence type="ECO:0000256" key="4">
    <source>
        <dbReference type="ARBA" id="ARBA00022989"/>
    </source>
</evidence>